<evidence type="ECO:0000313" key="3">
    <source>
        <dbReference type="Proteomes" id="UP000634476"/>
    </source>
</evidence>
<dbReference type="EMBL" id="BOOK01000008">
    <property type="protein sequence ID" value="GIH99386.1"/>
    <property type="molecule type" value="Genomic_DNA"/>
</dbReference>
<dbReference type="AlphaFoldDB" id="A0A8J3SRU8"/>
<dbReference type="RefSeq" id="WP_239129761.1">
    <property type="nucleotide sequence ID" value="NZ_BOOK01000008.1"/>
</dbReference>
<name>A0A8J3SRU8_9ACTN</name>
<dbReference type="PANTHER" id="PTHR34846:SF5">
    <property type="entry name" value="CARBOXYMUCONOLACTONE DECARBOXYLASE-LIKE DOMAIN-CONTAINING PROTEIN"/>
    <property type="match status" value="1"/>
</dbReference>
<accession>A0A8J3SRU8</accession>
<gene>
    <name evidence="2" type="ORF">Pta02_13950</name>
</gene>
<sequence length="171" mass="19109">MNPRVEPLPPEQWDPFLTRVVEGTGPYHVFTTLARHPALFQAWIGFGAALLYGTLSARDRELAILRTAHHRGSAYEWAQHVRLAREAGLTDAEIEAVRTRGEWSPADRLVLDVADELHARGDLADATWEALCARYDEPGRIELVMLVAHYDMLAVVLNTLRVPLEEPGPAP</sequence>
<dbReference type="Proteomes" id="UP000634476">
    <property type="component" value="Unassembled WGS sequence"/>
</dbReference>
<feature type="domain" description="Carboxymuconolactone decarboxylase-like" evidence="1">
    <location>
        <begin position="37"/>
        <end position="101"/>
    </location>
</feature>
<dbReference type="InterPro" id="IPR003779">
    <property type="entry name" value="CMD-like"/>
</dbReference>
<keyword evidence="3" id="KW-1185">Reference proteome</keyword>
<dbReference type="Gene3D" id="1.20.1290.10">
    <property type="entry name" value="AhpD-like"/>
    <property type="match status" value="1"/>
</dbReference>
<dbReference type="InterPro" id="IPR029032">
    <property type="entry name" value="AhpD-like"/>
</dbReference>
<evidence type="ECO:0000313" key="2">
    <source>
        <dbReference type="EMBL" id="GIH99386.1"/>
    </source>
</evidence>
<dbReference type="Pfam" id="PF02627">
    <property type="entry name" value="CMD"/>
    <property type="match status" value="1"/>
</dbReference>
<organism evidence="2 3">
    <name type="scientific">Planobispora takensis</name>
    <dbReference type="NCBI Taxonomy" id="1367882"/>
    <lineage>
        <taxon>Bacteria</taxon>
        <taxon>Bacillati</taxon>
        <taxon>Actinomycetota</taxon>
        <taxon>Actinomycetes</taxon>
        <taxon>Streptosporangiales</taxon>
        <taxon>Streptosporangiaceae</taxon>
        <taxon>Planobispora</taxon>
    </lineage>
</organism>
<comment type="caution">
    <text evidence="2">The sequence shown here is derived from an EMBL/GenBank/DDBJ whole genome shotgun (WGS) entry which is preliminary data.</text>
</comment>
<dbReference type="GO" id="GO:0051920">
    <property type="term" value="F:peroxiredoxin activity"/>
    <property type="evidence" value="ECO:0007669"/>
    <property type="project" value="InterPro"/>
</dbReference>
<protein>
    <submittedName>
        <fullName evidence="2">Carboxymuconolactone decarboxylase</fullName>
    </submittedName>
</protein>
<proteinExistence type="predicted"/>
<evidence type="ECO:0000259" key="1">
    <source>
        <dbReference type="Pfam" id="PF02627"/>
    </source>
</evidence>
<dbReference type="SUPFAM" id="SSF69118">
    <property type="entry name" value="AhpD-like"/>
    <property type="match status" value="1"/>
</dbReference>
<dbReference type="PANTHER" id="PTHR34846">
    <property type="entry name" value="4-CARBOXYMUCONOLACTONE DECARBOXYLASE FAMILY PROTEIN (AFU_ORTHOLOGUE AFUA_6G11590)"/>
    <property type="match status" value="1"/>
</dbReference>
<reference evidence="2" key="1">
    <citation type="submission" date="2021-01" db="EMBL/GenBank/DDBJ databases">
        <title>Whole genome shotgun sequence of Planobispora takensis NBRC 109077.</title>
        <authorList>
            <person name="Komaki H."/>
            <person name="Tamura T."/>
        </authorList>
    </citation>
    <scope>NUCLEOTIDE SEQUENCE</scope>
    <source>
        <strain evidence="2">NBRC 109077</strain>
    </source>
</reference>